<dbReference type="PANTHER" id="PTHR46825:SF9">
    <property type="entry name" value="BETA-LACTAMASE-RELATED DOMAIN-CONTAINING PROTEIN"/>
    <property type="match status" value="1"/>
</dbReference>
<dbReference type="InterPro" id="IPR001466">
    <property type="entry name" value="Beta-lactam-related"/>
</dbReference>
<evidence type="ECO:0000313" key="4">
    <source>
        <dbReference type="Proteomes" id="UP000323917"/>
    </source>
</evidence>
<accession>A0A5B9Q2I7</accession>
<reference evidence="3 4" key="1">
    <citation type="submission" date="2019-08" db="EMBL/GenBank/DDBJ databases">
        <title>Deep-cultivation of Planctomycetes and their phenomic and genomic characterization uncovers novel biology.</title>
        <authorList>
            <person name="Wiegand S."/>
            <person name="Jogler M."/>
            <person name="Boedeker C."/>
            <person name="Pinto D."/>
            <person name="Vollmers J."/>
            <person name="Rivas-Marin E."/>
            <person name="Kohn T."/>
            <person name="Peeters S.H."/>
            <person name="Heuer A."/>
            <person name="Rast P."/>
            <person name="Oberbeckmann S."/>
            <person name="Bunk B."/>
            <person name="Jeske O."/>
            <person name="Meyerdierks A."/>
            <person name="Storesund J.E."/>
            <person name="Kallscheuer N."/>
            <person name="Luecker S."/>
            <person name="Lage O.M."/>
            <person name="Pohl T."/>
            <person name="Merkel B.J."/>
            <person name="Hornburger P."/>
            <person name="Mueller R.-W."/>
            <person name="Bruemmer F."/>
            <person name="Labrenz M."/>
            <person name="Spormann A.M."/>
            <person name="Op den Camp H."/>
            <person name="Overmann J."/>
            <person name="Amann R."/>
            <person name="Jetten M.S.M."/>
            <person name="Mascher T."/>
            <person name="Medema M.H."/>
            <person name="Devos D.P."/>
            <person name="Kaster A.-K."/>
            <person name="Ovreas L."/>
            <person name="Rohde M."/>
            <person name="Galperin M.Y."/>
            <person name="Jogler C."/>
        </authorList>
    </citation>
    <scope>NUCLEOTIDE SEQUENCE [LARGE SCALE GENOMIC DNA]</scope>
    <source>
        <strain evidence="3 4">Pr1d</strain>
    </source>
</reference>
<dbReference type="InterPro" id="IPR050491">
    <property type="entry name" value="AmpC-like"/>
</dbReference>
<keyword evidence="3" id="KW-0378">Hydrolase</keyword>
<dbReference type="EC" id="3.1.1.-" evidence="3"/>
<dbReference type="Proteomes" id="UP000323917">
    <property type="component" value="Chromosome"/>
</dbReference>
<dbReference type="SUPFAM" id="SSF56601">
    <property type="entry name" value="beta-lactamase/transpeptidase-like"/>
    <property type="match status" value="1"/>
</dbReference>
<keyword evidence="1" id="KW-0732">Signal</keyword>
<dbReference type="AlphaFoldDB" id="A0A5B9Q2I7"/>
<keyword evidence="4" id="KW-1185">Reference proteome</keyword>
<dbReference type="RefSeq" id="WP_148072022.1">
    <property type="nucleotide sequence ID" value="NZ_CP042913.1"/>
</dbReference>
<evidence type="ECO:0000313" key="3">
    <source>
        <dbReference type="EMBL" id="QEG33228.1"/>
    </source>
</evidence>
<dbReference type="PANTHER" id="PTHR46825">
    <property type="entry name" value="D-ALANYL-D-ALANINE-CARBOXYPEPTIDASE/ENDOPEPTIDASE AMPH"/>
    <property type="match status" value="1"/>
</dbReference>
<feature type="signal peptide" evidence="1">
    <location>
        <begin position="1"/>
        <end position="23"/>
    </location>
</feature>
<feature type="domain" description="Beta-lactamase-related" evidence="2">
    <location>
        <begin position="39"/>
        <end position="246"/>
    </location>
</feature>
<dbReference type="GO" id="GO:0016787">
    <property type="term" value="F:hydrolase activity"/>
    <property type="evidence" value="ECO:0007669"/>
    <property type="project" value="UniProtKB-KW"/>
</dbReference>
<evidence type="ECO:0000256" key="1">
    <source>
        <dbReference type="SAM" id="SignalP"/>
    </source>
</evidence>
<dbReference type="KEGG" id="bgok:Pr1d_04890"/>
<dbReference type="Gene3D" id="3.40.710.10">
    <property type="entry name" value="DD-peptidase/beta-lactamase superfamily"/>
    <property type="match status" value="1"/>
</dbReference>
<proteinExistence type="predicted"/>
<dbReference type="InterPro" id="IPR012338">
    <property type="entry name" value="Beta-lactam/transpept-like"/>
</dbReference>
<dbReference type="EMBL" id="CP042913">
    <property type="protein sequence ID" value="QEG33228.1"/>
    <property type="molecule type" value="Genomic_DNA"/>
</dbReference>
<evidence type="ECO:0000259" key="2">
    <source>
        <dbReference type="Pfam" id="PF00144"/>
    </source>
</evidence>
<dbReference type="Pfam" id="PF00144">
    <property type="entry name" value="Beta-lactamase"/>
    <property type="match status" value="1"/>
</dbReference>
<sequence length="489" mass="52640" precursor="true">MAQRSQWLLATSLSLFFALNASADPLPVSGLKVSELDVFDATMQNFMQLNGISAGVAAIMKDGVPVYRRAFGWQDAAQATPLGPDAVFRLASVTKPLTAALVRNLIADGMLNLNDRVFSLGTPGTGLLNYVPFGTPDPRLQSITVDHLLRHRGGWDRNTAGPGGTYLDLTYLEQQVASDMGLSTPPGRDATTRWIMGKPLQFNPGALDRYSNIGYLLLGLIAESVIGKPLIDQLQQDLFAPLGVTAEKIVAGRTFSEDQDSREPYYDSAGSISSNVFYPDHSAQPFVPSPYGGWDHEARIGQGGVVADPLAILEYLDTYQVSGDAIGGPRPAPGTWRWNHTGSLSGVQTLARQRGDGINYVVFFNKRSSSNSYASQIRSIFDGIFDTGQIAAWPSTDIRDVDSFLSADFNTDGLVNDEDLSFWQLAYADGRSFGDADGDGDSDGQDFLAWQRQVSLSSMATIASQSVPEPTALLLLVGTLCLSASCSRG</sequence>
<gene>
    <name evidence="3" type="primary">estB_1</name>
    <name evidence="3" type="ORF">Pr1d_04890</name>
</gene>
<protein>
    <submittedName>
        <fullName evidence="3">Esterase EstB</fullName>
        <ecNumber evidence="3">3.1.1.-</ecNumber>
    </submittedName>
</protein>
<name>A0A5B9Q2I7_9BACT</name>
<feature type="chain" id="PRO_5022799036" evidence="1">
    <location>
        <begin position="24"/>
        <end position="489"/>
    </location>
</feature>
<dbReference type="OrthoDB" id="9797709at2"/>
<organism evidence="3 4">
    <name type="scientific">Bythopirellula goksoeyrii</name>
    <dbReference type="NCBI Taxonomy" id="1400387"/>
    <lineage>
        <taxon>Bacteria</taxon>
        <taxon>Pseudomonadati</taxon>
        <taxon>Planctomycetota</taxon>
        <taxon>Planctomycetia</taxon>
        <taxon>Pirellulales</taxon>
        <taxon>Lacipirellulaceae</taxon>
        <taxon>Bythopirellula</taxon>
    </lineage>
</organism>